<dbReference type="OrthoDB" id="411451at2759"/>
<dbReference type="AlphaFoldDB" id="A0A4Z2GLQ7"/>
<proteinExistence type="inferred from homology"/>
<dbReference type="GO" id="GO:0008467">
    <property type="term" value="F:[heparan sulfate]-glucosamine 3-sulfotransferase activity"/>
    <property type="evidence" value="ECO:0007669"/>
    <property type="project" value="TreeGrafter"/>
</dbReference>
<dbReference type="PANTHER" id="PTHR10605:SF73">
    <property type="entry name" value="SULFOTRANSFERASE"/>
    <property type="match status" value="1"/>
</dbReference>
<dbReference type="SUPFAM" id="SSF52540">
    <property type="entry name" value="P-loop containing nucleoside triphosphate hydrolases"/>
    <property type="match status" value="1"/>
</dbReference>
<keyword evidence="8" id="KW-0732">Signal</keyword>
<organism evidence="10 11">
    <name type="scientific">Liparis tanakae</name>
    <name type="common">Tanaka's snailfish</name>
    <dbReference type="NCBI Taxonomy" id="230148"/>
    <lineage>
        <taxon>Eukaryota</taxon>
        <taxon>Metazoa</taxon>
        <taxon>Chordata</taxon>
        <taxon>Craniata</taxon>
        <taxon>Vertebrata</taxon>
        <taxon>Euteleostomi</taxon>
        <taxon>Actinopterygii</taxon>
        <taxon>Neopterygii</taxon>
        <taxon>Teleostei</taxon>
        <taxon>Neoteleostei</taxon>
        <taxon>Acanthomorphata</taxon>
        <taxon>Eupercaria</taxon>
        <taxon>Perciformes</taxon>
        <taxon>Cottioidei</taxon>
        <taxon>Cottales</taxon>
        <taxon>Liparidae</taxon>
        <taxon>Liparis</taxon>
    </lineage>
</organism>
<feature type="binding site" evidence="4">
    <location>
        <position position="153"/>
    </location>
    <ligand>
        <name>3'-phosphoadenylyl sulfate</name>
        <dbReference type="ChEBI" id="CHEBI:58339"/>
    </ligand>
</feature>
<comment type="similarity">
    <text evidence="6">Belongs to the sulfotransferase 1 family.</text>
</comment>
<dbReference type="PANTHER" id="PTHR10605">
    <property type="entry name" value="HEPARAN SULFATE SULFOTRANSFERASE"/>
    <property type="match status" value="1"/>
</dbReference>
<evidence type="ECO:0000256" key="5">
    <source>
        <dbReference type="PIRSR" id="PIRSR637359-3"/>
    </source>
</evidence>
<dbReference type="EC" id="2.8.2.-" evidence="6"/>
<feature type="binding site" evidence="4">
    <location>
        <position position="161"/>
    </location>
    <ligand>
        <name>3'-phosphoadenylyl sulfate</name>
        <dbReference type="ChEBI" id="CHEBI:58339"/>
    </ligand>
</feature>
<evidence type="ECO:0000256" key="2">
    <source>
        <dbReference type="ARBA" id="ARBA00023180"/>
    </source>
</evidence>
<feature type="binding site" evidence="4">
    <location>
        <begin position="276"/>
        <end position="280"/>
    </location>
    <ligand>
        <name>3'-phosphoadenylyl sulfate</name>
        <dbReference type="ChEBI" id="CHEBI:58339"/>
    </ligand>
</feature>
<dbReference type="Pfam" id="PF00685">
    <property type="entry name" value="Sulfotransfer_1"/>
    <property type="match status" value="1"/>
</dbReference>
<protein>
    <recommendedName>
        <fullName evidence="6">Sulfotransferase</fullName>
        <ecNumber evidence="6">2.8.2.-</ecNumber>
    </recommendedName>
</protein>
<feature type="signal peptide" evidence="8">
    <location>
        <begin position="1"/>
        <end position="22"/>
    </location>
</feature>
<feature type="domain" description="Sulfotransferase" evidence="9">
    <location>
        <begin position="63"/>
        <end position="267"/>
    </location>
</feature>
<dbReference type="FunFam" id="3.40.50.300:FF:002997">
    <property type="entry name" value="Sulfotransferase"/>
    <property type="match status" value="1"/>
</dbReference>
<dbReference type="InterPro" id="IPR027417">
    <property type="entry name" value="P-loop_NTPase"/>
</dbReference>
<accession>A0A4Z2GLQ7</accession>
<sequence length="313" mass="35542">MLWTVVLALLVILLLQTQLSVCLRELRGGGSSSSSSSASSPSSSSPSSSSSSHNATQLRLPGAIIIGVRKGGTRALLEMLNLHPDVEVAKAEVHYFNVEEHYRRGLAWYRAQMPLSLPGQLTVEKTPGYFASPQVPERVRRMNPAVRLLLIVRDPAERLVSDYTQVLHNRLARHKPYQPLEELLIREGRVDPAYKALQRSLYHQHLARWLQVFPREQVHVVDGDALIRDPFPELRKAERFLDLPPRISPDNFYFNSTKGFYCLLSAGRDKCLDESKGRPHAPLGAWAFQKLCRYLRKPNQVFFDMVGRSFSWC</sequence>
<comment type="caution">
    <text evidence="10">The sequence shown here is derived from an EMBL/GenBank/DDBJ whole genome shotgun (WGS) entry which is preliminary data.</text>
</comment>
<keyword evidence="2" id="KW-0325">Glycoprotein</keyword>
<evidence type="ECO:0000256" key="4">
    <source>
        <dbReference type="PIRSR" id="PIRSR637359-2"/>
    </source>
</evidence>
<dbReference type="InterPro" id="IPR037359">
    <property type="entry name" value="NST/OST"/>
</dbReference>
<keyword evidence="1 6" id="KW-0808">Transferase</keyword>
<dbReference type="Gene3D" id="3.40.50.300">
    <property type="entry name" value="P-loop containing nucleotide triphosphate hydrolases"/>
    <property type="match status" value="1"/>
</dbReference>
<feature type="compositionally biased region" description="Low complexity" evidence="7">
    <location>
        <begin position="32"/>
        <end position="52"/>
    </location>
</feature>
<dbReference type="InterPro" id="IPR000863">
    <property type="entry name" value="Sulfotransferase_dom"/>
</dbReference>
<evidence type="ECO:0000256" key="8">
    <source>
        <dbReference type="SAM" id="SignalP"/>
    </source>
</evidence>
<evidence type="ECO:0000256" key="6">
    <source>
        <dbReference type="RuleBase" id="RU361155"/>
    </source>
</evidence>
<feature type="binding site" evidence="4">
    <location>
        <begin position="70"/>
        <end position="74"/>
    </location>
    <ligand>
        <name>3'-phosphoadenylyl sulfate</name>
        <dbReference type="ChEBI" id="CHEBI:58339"/>
    </ligand>
</feature>
<keyword evidence="5" id="KW-1015">Disulfide bond</keyword>
<evidence type="ECO:0000313" key="10">
    <source>
        <dbReference type="EMBL" id="TNN54205.1"/>
    </source>
</evidence>
<gene>
    <name evidence="10" type="primary">Hs3st1</name>
    <name evidence="10" type="ORF">EYF80_035567</name>
</gene>
<keyword evidence="11" id="KW-1185">Reference proteome</keyword>
<name>A0A4Z2GLQ7_9TELE</name>
<dbReference type="Proteomes" id="UP000314294">
    <property type="component" value="Unassembled WGS sequence"/>
</dbReference>
<evidence type="ECO:0000256" key="7">
    <source>
        <dbReference type="SAM" id="MobiDB-lite"/>
    </source>
</evidence>
<feature type="chain" id="PRO_5021265379" description="Sulfotransferase" evidence="8">
    <location>
        <begin position="23"/>
        <end position="313"/>
    </location>
</feature>
<feature type="region of interest" description="Disordered" evidence="7">
    <location>
        <begin position="29"/>
        <end position="56"/>
    </location>
</feature>
<dbReference type="EMBL" id="SRLO01000491">
    <property type="protein sequence ID" value="TNN54205.1"/>
    <property type="molecule type" value="Genomic_DNA"/>
</dbReference>
<feature type="disulfide bond" evidence="5">
    <location>
        <begin position="262"/>
        <end position="271"/>
    </location>
</feature>
<feature type="active site" description="For sulfotransferase activity" evidence="3">
    <location>
        <position position="70"/>
    </location>
</feature>
<evidence type="ECO:0000256" key="3">
    <source>
        <dbReference type="PIRSR" id="PIRSR637359-1"/>
    </source>
</evidence>
<evidence type="ECO:0000256" key="1">
    <source>
        <dbReference type="ARBA" id="ARBA00022679"/>
    </source>
</evidence>
<feature type="binding site" evidence="4">
    <location>
        <position position="261"/>
    </location>
    <ligand>
        <name>3'-phosphoadenylyl sulfate</name>
        <dbReference type="ChEBI" id="CHEBI:58339"/>
    </ligand>
</feature>
<reference evidence="10 11" key="1">
    <citation type="submission" date="2019-03" db="EMBL/GenBank/DDBJ databases">
        <title>First draft genome of Liparis tanakae, snailfish: a comprehensive survey of snailfish specific genes.</title>
        <authorList>
            <person name="Kim W."/>
            <person name="Song I."/>
            <person name="Jeong J.-H."/>
            <person name="Kim D."/>
            <person name="Kim S."/>
            <person name="Ryu S."/>
            <person name="Song J.Y."/>
            <person name="Lee S.K."/>
        </authorList>
    </citation>
    <scope>NUCLEOTIDE SEQUENCE [LARGE SCALE GENOMIC DNA]</scope>
    <source>
        <tissue evidence="10">Muscle</tissue>
    </source>
</reference>
<evidence type="ECO:0000259" key="9">
    <source>
        <dbReference type="Pfam" id="PF00685"/>
    </source>
</evidence>
<evidence type="ECO:0000313" key="11">
    <source>
        <dbReference type="Proteomes" id="UP000314294"/>
    </source>
</evidence>